<sequence>MNTGTFSWALYQLKQGKKIKRKHWRENIYYVLDNGLLYEFFGVKNEELDEYNETLYFYEILADDWEVVE</sequence>
<feature type="domain" description="Thoeris anti-defense 2-like" evidence="1">
    <location>
        <begin position="5"/>
        <end position="68"/>
    </location>
</feature>
<gene>
    <name evidence="2" type="ORF">SAMN05192533_102289</name>
</gene>
<dbReference type="AlphaFoldDB" id="A0A1H7XMX6"/>
<accession>A0A1H7XMX6</accession>
<dbReference type="EMBL" id="FOBW01000002">
    <property type="protein sequence ID" value="SEM35282.1"/>
    <property type="molecule type" value="Genomic_DNA"/>
</dbReference>
<dbReference type="RefSeq" id="WP_090741403.1">
    <property type="nucleotide sequence ID" value="NZ_FOBW01000002.1"/>
</dbReference>
<name>A0A1H7XMX6_9BACI</name>
<dbReference type="STRING" id="930146.SAMN05192533_102289"/>
<protein>
    <recommendedName>
        <fullName evidence="1">Thoeris anti-defense 2-like domain-containing protein</fullName>
    </recommendedName>
</protein>
<reference evidence="3" key="1">
    <citation type="submission" date="2016-10" db="EMBL/GenBank/DDBJ databases">
        <authorList>
            <person name="Varghese N."/>
            <person name="Submissions S."/>
        </authorList>
    </citation>
    <scope>NUCLEOTIDE SEQUENCE [LARGE SCALE GENOMIC DNA]</scope>
    <source>
        <strain evidence="3">B48,IBRC-M 10115,DSM 25386,CECT 8001</strain>
    </source>
</reference>
<keyword evidence="3" id="KW-1185">Reference proteome</keyword>
<proteinExistence type="predicted"/>
<dbReference type="Proteomes" id="UP000198553">
    <property type="component" value="Unassembled WGS sequence"/>
</dbReference>
<dbReference type="Pfam" id="PF11195">
    <property type="entry name" value="Tad2-like"/>
    <property type="match status" value="1"/>
</dbReference>
<dbReference type="OrthoDB" id="9806476at2"/>
<organism evidence="2 3">
    <name type="scientific">Mesobacillus persicus</name>
    <dbReference type="NCBI Taxonomy" id="930146"/>
    <lineage>
        <taxon>Bacteria</taxon>
        <taxon>Bacillati</taxon>
        <taxon>Bacillota</taxon>
        <taxon>Bacilli</taxon>
        <taxon>Bacillales</taxon>
        <taxon>Bacillaceae</taxon>
        <taxon>Mesobacillus</taxon>
    </lineage>
</organism>
<evidence type="ECO:0000259" key="1">
    <source>
        <dbReference type="Pfam" id="PF11195"/>
    </source>
</evidence>
<evidence type="ECO:0000313" key="2">
    <source>
        <dbReference type="EMBL" id="SEM35282.1"/>
    </source>
</evidence>
<evidence type="ECO:0000313" key="3">
    <source>
        <dbReference type="Proteomes" id="UP000198553"/>
    </source>
</evidence>
<dbReference type="InterPro" id="IPR021361">
    <property type="entry name" value="Tad2-like_dom"/>
</dbReference>